<reference evidence="1 2" key="1">
    <citation type="journal article" date="2015" name="Proc. Natl. Acad. Sci. U.S.A.">
        <title>The resurrection genome of Boea hygrometrica: A blueprint for survival of dehydration.</title>
        <authorList>
            <person name="Xiao L."/>
            <person name="Yang G."/>
            <person name="Zhang L."/>
            <person name="Yang X."/>
            <person name="Zhao S."/>
            <person name="Ji Z."/>
            <person name="Zhou Q."/>
            <person name="Hu M."/>
            <person name="Wang Y."/>
            <person name="Chen M."/>
            <person name="Xu Y."/>
            <person name="Jin H."/>
            <person name="Xiao X."/>
            <person name="Hu G."/>
            <person name="Bao F."/>
            <person name="Hu Y."/>
            <person name="Wan P."/>
            <person name="Li L."/>
            <person name="Deng X."/>
            <person name="Kuang T."/>
            <person name="Xiang C."/>
            <person name="Zhu J.K."/>
            <person name="Oliver M.J."/>
            <person name="He Y."/>
        </authorList>
    </citation>
    <scope>NUCLEOTIDE SEQUENCE [LARGE SCALE GENOMIC DNA]</scope>
    <source>
        <strain evidence="2">cv. XS01</strain>
    </source>
</reference>
<keyword evidence="2" id="KW-1185">Reference proteome</keyword>
<accession>A0A2Z7AYS0</accession>
<proteinExistence type="predicted"/>
<evidence type="ECO:0000313" key="1">
    <source>
        <dbReference type="EMBL" id="KZV27041.1"/>
    </source>
</evidence>
<name>A0A2Z7AYS0_9LAMI</name>
<dbReference type="AlphaFoldDB" id="A0A2Z7AYS0"/>
<dbReference type="Proteomes" id="UP000250235">
    <property type="component" value="Unassembled WGS sequence"/>
</dbReference>
<organism evidence="1 2">
    <name type="scientific">Dorcoceras hygrometricum</name>
    <dbReference type="NCBI Taxonomy" id="472368"/>
    <lineage>
        <taxon>Eukaryota</taxon>
        <taxon>Viridiplantae</taxon>
        <taxon>Streptophyta</taxon>
        <taxon>Embryophyta</taxon>
        <taxon>Tracheophyta</taxon>
        <taxon>Spermatophyta</taxon>
        <taxon>Magnoliopsida</taxon>
        <taxon>eudicotyledons</taxon>
        <taxon>Gunneridae</taxon>
        <taxon>Pentapetalae</taxon>
        <taxon>asterids</taxon>
        <taxon>lamiids</taxon>
        <taxon>Lamiales</taxon>
        <taxon>Gesneriaceae</taxon>
        <taxon>Didymocarpoideae</taxon>
        <taxon>Trichosporeae</taxon>
        <taxon>Loxocarpinae</taxon>
        <taxon>Dorcoceras</taxon>
    </lineage>
</organism>
<protein>
    <submittedName>
        <fullName evidence="1">Uncharacterized protein</fullName>
    </submittedName>
</protein>
<dbReference type="EMBL" id="KV010703">
    <property type="protein sequence ID" value="KZV27041.1"/>
    <property type="molecule type" value="Genomic_DNA"/>
</dbReference>
<sequence length="212" mass="24229">MSFEQVDTTAFCFALKIQQISTVILNQPVRYLKITSRSVVELERKSEATQTQQRRKFNRDANSAATQIQQRRLHLLHEASESRFLDAKQDFLNRKLHPRNSEGTLTRTSQISRCNGQIEEINGKLKLVIPWFNPTRVTVGVMVIKTEWKFCASYDPPGARLRKISCSRPSAKASYANSRFVLPDLTPDFHSWVPAVGGAAQNLYICFTRIKL</sequence>
<gene>
    <name evidence="1" type="ORF">F511_13389</name>
</gene>
<evidence type="ECO:0000313" key="2">
    <source>
        <dbReference type="Proteomes" id="UP000250235"/>
    </source>
</evidence>